<evidence type="ECO:0000256" key="1">
    <source>
        <dbReference type="ARBA" id="ARBA00004141"/>
    </source>
</evidence>
<sequence length="214" mass="23729">MPDSPAVAPQFASVSHRDETAELGMWIFIATEMLLFGGLLLAYFVYRHAYPQGFATGSRHTEIVIGTANTAILLTSSFLVAWAVEIFSAEMRRLTAWLLAGAICLGLAFIVLKGIEYHGEYEEHLVPGIDFHFTGDLANGVQLFFIFYFIATAIHALHMIIGIGLLAVLALLCRNAPSTRHRAALHSVALYWHFVDIVWIFLFALIYLPGRSTS</sequence>
<dbReference type="InterPro" id="IPR035973">
    <property type="entry name" value="Cyt_c_oxidase_su3-like_sf"/>
</dbReference>
<evidence type="ECO:0000313" key="10">
    <source>
        <dbReference type="Proteomes" id="UP000305095"/>
    </source>
</evidence>
<feature type="transmembrane region" description="Helical" evidence="7">
    <location>
        <begin position="184"/>
        <end position="208"/>
    </location>
</feature>
<name>A0A4U6RI51_BRAEL</name>
<feature type="transmembrane region" description="Helical" evidence="7">
    <location>
        <begin position="63"/>
        <end position="84"/>
    </location>
</feature>
<feature type="transmembrane region" description="Helical" evidence="7">
    <location>
        <begin position="145"/>
        <end position="172"/>
    </location>
</feature>
<evidence type="ECO:0000256" key="5">
    <source>
        <dbReference type="ARBA" id="ARBA00023136"/>
    </source>
</evidence>
<evidence type="ECO:0000259" key="8">
    <source>
        <dbReference type="PROSITE" id="PS50253"/>
    </source>
</evidence>
<dbReference type="Pfam" id="PF00510">
    <property type="entry name" value="COX3"/>
    <property type="match status" value="1"/>
</dbReference>
<dbReference type="PANTHER" id="PTHR11403">
    <property type="entry name" value="CYTOCHROME C OXIDASE SUBUNIT III"/>
    <property type="match status" value="1"/>
</dbReference>
<dbReference type="InterPro" id="IPR013833">
    <property type="entry name" value="Cyt_c_oxidase_su3_a-hlx"/>
</dbReference>
<evidence type="ECO:0000256" key="2">
    <source>
        <dbReference type="ARBA" id="ARBA00010581"/>
    </source>
</evidence>
<dbReference type="EMBL" id="SZZP01000027">
    <property type="protein sequence ID" value="TKV74124.1"/>
    <property type="molecule type" value="Genomic_DNA"/>
</dbReference>
<evidence type="ECO:0000256" key="7">
    <source>
        <dbReference type="SAM" id="Phobius"/>
    </source>
</evidence>
<reference evidence="9 10" key="1">
    <citation type="submission" date="2019-05" db="EMBL/GenBank/DDBJ databases">
        <title>Draft Genome of Bradyrhizobium elkanii strain SEMIA 938, Used in Commercial Inoculants for Lupinus spp. in Brazil.</title>
        <authorList>
            <person name="Hungria M."/>
            <person name="Delamuta J.R.M."/>
            <person name="Ribeiro R.A."/>
            <person name="Nogueira M.A."/>
        </authorList>
    </citation>
    <scope>NUCLEOTIDE SEQUENCE [LARGE SCALE GENOMIC DNA]</scope>
    <source>
        <strain evidence="9 10">Semia 938</strain>
    </source>
</reference>
<dbReference type="SUPFAM" id="SSF81452">
    <property type="entry name" value="Cytochrome c oxidase subunit III-like"/>
    <property type="match status" value="1"/>
</dbReference>
<gene>
    <name evidence="9" type="ORF">FDV58_33445</name>
</gene>
<evidence type="ECO:0000256" key="3">
    <source>
        <dbReference type="ARBA" id="ARBA00022692"/>
    </source>
</evidence>
<proteinExistence type="inferred from homology"/>
<comment type="subcellular location">
    <subcellularLocation>
        <location evidence="6">Cell membrane</location>
        <topology evidence="6">Multi-pass membrane protein</topology>
    </subcellularLocation>
    <subcellularLocation>
        <location evidence="1">Membrane</location>
        <topology evidence="1">Multi-pass membrane protein</topology>
    </subcellularLocation>
</comment>
<organism evidence="9 10">
    <name type="scientific">Bradyrhizobium elkanii</name>
    <dbReference type="NCBI Taxonomy" id="29448"/>
    <lineage>
        <taxon>Bacteria</taxon>
        <taxon>Pseudomonadati</taxon>
        <taxon>Pseudomonadota</taxon>
        <taxon>Alphaproteobacteria</taxon>
        <taxon>Hyphomicrobiales</taxon>
        <taxon>Nitrobacteraceae</taxon>
        <taxon>Bradyrhizobium</taxon>
    </lineage>
</organism>
<dbReference type="RefSeq" id="WP_137482914.1">
    <property type="nucleotide sequence ID" value="NZ_SZZP01000027.1"/>
</dbReference>
<keyword evidence="3 6" id="KW-0812">Transmembrane</keyword>
<dbReference type="InterPro" id="IPR024791">
    <property type="entry name" value="Cyt_c/ubiquinol_Oxase_su3"/>
</dbReference>
<dbReference type="InterPro" id="IPR000298">
    <property type="entry name" value="Cyt_c_oxidase-like_su3"/>
</dbReference>
<comment type="caution">
    <text evidence="9">The sequence shown here is derived from an EMBL/GenBank/DDBJ whole genome shotgun (WGS) entry which is preliminary data.</text>
</comment>
<evidence type="ECO:0000256" key="4">
    <source>
        <dbReference type="ARBA" id="ARBA00022989"/>
    </source>
</evidence>
<feature type="domain" description="Heme-copper oxidase subunit III family profile" evidence="8">
    <location>
        <begin position="23"/>
        <end position="211"/>
    </location>
</feature>
<comment type="similarity">
    <text evidence="2 6">Belongs to the cytochrome c oxidase subunit 3 family.</text>
</comment>
<dbReference type="PROSITE" id="PS50253">
    <property type="entry name" value="COX3"/>
    <property type="match status" value="1"/>
</dbReference>
<dbReference type="Gene3D" id="1.20.120.80">
    <property type="entry name" value="Cytochrome c oxidase, subunit III, four-helix bundle"/>
    <property type="match status" value="1"/>
</dbReference>
<keyword evidence="5 7" id="KW-0472">Membrane</keyword>
<accession>A0A4U6RI51</accession>
<evidence type="ECO:0000256" key="6">
    <source>
        <dbReference type="RuleBase" id="RU003376"/>
    </source>
</evidence>
<dbReference type="GO" id="GO:0004129">
    <property type="term" value="F:cytochrome-c oxidase activity"/>
    <property type="evidence" value="ECO:0007669"/>
    <property type="project" value="InterPro"/>
</dbReference>
<dbReference type="GO" id="GO:0005886">
    <property type="term" value="C:plasma membrane"/>
    <property type="evidence" value="ECO:0007669"/>
    <property type="project" value="UniProtKB-SubCell"/>
</dbReference>
<dbReference type="AlphaFoldDB" id="A0A4U6RI51"/>
<evidence type="ECO:0000313" key="9">
    <source>
        <dbReference type="EMBL" id="TKV74124.1"/>
    </source>
</evidence>
<protein>
    <submittedName>
        <fullName evidence="9">Cytochrome c oxidase subunit 3 family protein</fullName>
    </submittedName>
</protein>
<keyword evidence="4 7" id="KW-1133">Transmembrane helix</keyword>
<dbReference type="GO" id="GO:0019646">
    <property type="term" value="P:aerobic electron transport chain"/>
    <property type="evidence" value="ECO:0007669"/>
    <property type="project" value="InterPro"/>
</dbReference>
<feature type="transmembrane region" description="Helical" evidence="7">
    <location>
        <begin position="23"/>
        <end position="43"/>
    </location>
</feature>
<dbReference type="PANTHER" id="PTHR11403:SF6">
    <property type="entry name" value="NITRIC OXIDE REDUCTASE SUBUNIT E"/>
    <property type="match status" value="1"/>
</dbReference>
<feature type="transmembrane region" description="Helical" evidence="7">
    <location>
        <begin position="96"/>
        <end position="115"/>
    </location>
</feature>
<dbReference type="Proteomes" id="UP000305095">
    <property type="component" value="Unassembled WGS sequence"/>
</dbReference>